<feature type="transmembrane region" description="Helical" evidence="1">
    <location>
        <begin position="64"/>
        <end position="85"/>
    </location>
</feature>
<dbReference type="Proteomes" id="UP000223709">
    <property type="component" value="Chromosome"/>
</dbReference>
<proteinExistence type="predicted"/>
<keyword evidence="1" id="KW-1133">Transmembrane helix</keyword>
<feature type="transmembrane region" description="Helical" evidence="1">
    <location>
        <begin position="39"/>
        <end position="57"/>
    </location>
</feature>
<dbReference type="EMBL" id="CP023819">
    <property type="protein sequence ID" value="ATL89897.1"/>
    <property type="molecule type" value="Genomic_DNA"/>
</dbReference>
<protein>
    <submittedName>
        <fullName evidence="2">Uncharacterized protein</fullName>
    </submittedName>
</protein>
<sequence length="101" mass="11386">MKIVCFLLKLVLKILLLPVAFLLRFLCFIWNLLMQLSLWVLSPVMLFVLGCGIYSVVRASWTDVFLLTLIEMGLFAAAVGASGIMELMERLCECVEDVLTI</sequence>
<keyword evidence="1" id="KW-0472">Membrane</keyword>
<dbReference type="AlphaFoldDB" id="A0A291T9P9"/>
<feature type="transmembrane region" description="Helical" evidence="1">
    <location>
        <begin position="12"/>
        <end position="33"/>
    </location>
</feature>
<dbReference type="RefSeq" id="WP_098923450.1">
    <property type="nucleotide sequence ID" value="NZ_CP023819.1"/>
</dbReference>
<evidence type="ECO:0000313" key="3">
    <source>
        <dbReference type="Proteomes" id="UP000223709"/>
    </source>
</evidence>
<evidence type="ECO:0000313" key="2">
    <source>
        <dbReference type="EMBL" id="ATL89897.1"/>
    </source>
</evidence>
<keyword evidence="1" id="KW-0812">Transmembrane</keyword>
<name>A0A291T9P9_9FIRM</name>
<accession>A0A291T9P9</accession>
<organism evidence="2 3">
    <name type="scientific">Faecalibacterium prausnitzii</name>
    <dbReference type="NCBI Taxonomy" id="853"/>
    <lineage>
        <taxon>Bacteria</taxon>
        <taxon>Bacillati</taxon>
        <taxon>Bacillota</taxon>
        <taxon>Clostridia</taxon>
        <taxon>Eubacteriales</taxon>
        <taxon>Oscillospiraceae</taxon>
        <taxon>Faecalibacterium</taxon>
    </lineage>
</organism>
<reference evidence="2 3" key="1">
    <citation type="submission" date="2017-10" db="EMBL/GenBank/DDBJ databases">
        <title>Complete Genome Sequence of Faecalibacterium prausnitzii isolated from the gut of healthy adult Indian.</title>
        <authorList>
            <person name="Bag S."/>
            <person name="Ghosh T.S."/>
            <person name="Das B."/>
        </authorList>
    </citation>
    <scope>NUCLEOTIDE SEQUENCE [LARGE SCALE GENOMIC DNA]</scope>
    <source>
        <strain evidence="2 3">Indica</strain>
    </source>
</reference>
<gene>
    <name evidence="2" type="ORF">CRH10_06130</name>
</gene>
<evidence type="ECO:0000256" key="1">
    <source>
        <dbReference type="SAM" id="Phobius"/>
    </source>
</evidence>